<dbReference type="InterPro" id="IPR012317">
    <property type="entry name" value="Poly(ADP-ribose)pol_cat_dom"/>
</dbReference>
<evidence type="ECO:0000313" key="11">
    <source>
        <dbReference type="Proteomes" id="UP000549394"/>
    </source>
</evidence>
<feature type="compositionally biased region" description="Basic and acidic residues" evidence="7">
    <location>
        <begin position="365"/>
        <end position="374"/>
    </location>
</feature>
<dbReference type="SUPFAM" id="SSF56399">
    <property type="entry name" value="ADP-ribosylation"/>
    <property type="match status" value="1"/>
</dbReference>
<feature type="domain" description="PARP catalytic" evidence="8">
    <location>
        <begin position="1509"/>
        <end position="1698"/>
    </location>
</feature>
<dbReference type="EMBL" id="CAJFCJ010000005">
    <property type="protein sequence ID" value="CAD5114820.1"/>
    <property type="molecule type" value="Genomic_DNA"/>
</dbReference>
<keyword evidence="5" id="KW-0539">Nucleus</keyword>
<evidence type="ECO:0000259" key="9">
    <source>
        <dbReference type="PROSITE" id="PS51154"/>
    </source>
</evidence>
<dbReference type="Pfam" id="PF01661">
    <property type="entry name" value="Macro"/>
    <property type="match status" value="1"/>
</dbReference>
<proteinExistence type="predicted"/>
<dbReference type="InterPro" id="IPR002589">
    <property type="entry name" value="Macro_dom"/>
</dbReference>
<keyword evidence="11" id="KW-1185">Reference proteome</keyword>
<organism evidence="10 11">
    <name type="scientific">Dimorphilus gyrociliatus</name>
    <dbReference type="NCBI Taxonomy" id="2664684"/>
    <lineage>
        <taxon>Eukaryota</taxon>
        <taxon>Metazoa</taxon>
        <taxon>Spiralia</taxon>
        <taxon>Lophotrochozoa</taxon>
        <taxon>Annelida</taxon>
        <taxon>Polychaeta</taxon>
        <taxon>Polychaeta incertae sedis</taxon>
        <taxon>Dinophilidae</taxon>
        <taxon>Dimorphilus</taxon>
    </lineage>
</organism>
<dbReference type="Gene3D" id="3.90.228.10">
    <property type="match status" value="1"/>
</dbReference>
<dbReference type="Proteomes" id="UP000549394">
    <property type="component" value="Unassembled WGS sequence"/>
</dbReference>
<evidence type="ECO:0000259" key="8">
    <source>
        <dbReference type="PROSITE" id="PS51059"/>
    </source>
</evidence>
<evidence type="ECO:0000256" key="7">
    <source>
        <dbReference type="SAM" id="MobiDB-lite"/>
    </source>
</evidence>
<keyword evidence="4 6" id="KW-0520">NAD</keyword>
<comment type="caution">
    <text evidence="10">The sequence shown here is derived from an EMBL/GenBank/DDBJ whole genome shotgun (WGS) entry which is preliminary data.</text>
</comment>
<protein>
    <recommendedName>
        <fullName evidence="6">Poly [ADP-ribose] polymerase</fullName>
        <shortName evidence="6">PARP</shortName>
        <ecNumber evidence="6">2.4.2.-</ecNumber>
    </recommendedName>
</protein>
<dbReference type="GO" id="GO:0005634">
    <property type="term" value="C:nucleus"/>
    <property type="evidence" value="ECO:0007669"/>
    <property type="project" value="UniProtKB-SubCell"/>
</dbReference>
<keyword evidence="2 6" id="KW-0328">Glycosyltransferase</keyword>
<evidence type="ECO:0000256" key="4">
    <source>
        <dbReference type="ARBA" id="ARBA00023027"/>
    </source>
</evidence>
<evidence type="ECO:0000256" key="2">
    <source>
        <dbReference type="ARBA" id="ARBA00022676"/>
    </source>
</evidence>
<dbReference type="GO" id="GO:0010629">
    <property type="term" value="P:negative regulation of gene expression"/>
    <property type="evidence" value="ECO:0007669"/>
    <property type="project" value="TreeGrafter"/>
</dbReference>
<dbReference type="GO" id="GO:0003950">
    <property type="term" value="F:NAD+ poly-ADP-ribosyltransferase activity"/>
    <property type="evidence" value="ECO:0007669"/>
    <property type="project" value="UniProtKB-UniRule"/>
</dbReference>
<dbReference type="PANTHER" id="PTHR14453">
    <property type="entry name" value="PARP/ZINC FINGER CCCH TYPE DOMAIN CONTAINING PROTEIN"/>
    <property type="match status" value="1"/>
</dbReference>
<dbReference type="EC" id="2.4.2.-" evidence="6"/>
<evidence type="ECO:0000256" key="3">
    <source>
        <dbReference type="ARBA" id="ARBA00022679"/>
    </source>
</evidence>
<evidence type="ECO:0000256" key="5">
    <source>
        <dbReference type="ARBA" id="ARBA00023242"/>
    </source>
</evidence>
<dbReference type="GO" id="GO:0003714">
    <property type="term" value="F:transcription corepressor activity"/>
    <property type="evidence" value="ECO:0007669"/>
    <property type="project" value="TreeGrafter"/>
</dbReference>
<dbReference type="PROSITE" id="PS51154">
    <property type="entry name" value="MACRO"/>
    <property type="match status" value="1"/>
</dbReference>
<dbReference type="GO" id="GO:0005737">
    <property type="term" value="C:cytoplasm"/>
    <property type="evidence" value="ECO:0007669"/>
    <property type="project" value="TreeGrafter"/>
</dbReference>
<dbReference type="InterPro" id="IPR052056">
    <property type="entry name" value="Mono-ARTD/PARP"/>
</dbReference>
<dbReference type="OrthoDB" id="406099at2759"/>
<dbReference type="Gene3D" id="3.40.220.10">
    <property type="entry name" value="Leucine Aminopeptidase, subunit E, domain 1"/>
    <property type="match status" value="1"/>
</dbReference>
<accession>A0A7I8VGJ2</accession>
<feature type="compositionally biased region" description="Polar residues" evidence="7">
    <location>
        <begin position="350"/>
        <end position="364"/>
    </location>
</feature>
<keyword evidence="3 6" id="KW-0808">Transferase</keyword>
<sequence>MILDLEKLLRPNEHILLKTPDERTIKVLDASLLKPGSNWERHFDPQMKEADIKTTDMKIQDNVNKRSDSNYDSSMGENINEKAIHIEIKPKKDEKLDLNLVSSYVKSRFTFEGEYNIKTVEDSIILLCDSLKDSKTILKNCTKDTVIYGTDVIVVETDNTFVYVEWESEENITDLEIILIFGVPKDIEKGSKNFGIKEIYFLNEKQAVIEFEKAKFAKNCIGKGDIESDGTKFKVFTPGRINLIKDCLARTIQVIDLSDEMSKRIKSILKLCCSEIVAEECLYNIEGQECYVILSDEKDASLVLENYPKGKEFTFQKLNLEAYLKYLLKTSQTNILSKDDSIKNNNSSNETNALTSNGNNTQQNKDTDKDKCFEDGNSSDDNCESRDDSNDKNSYSDCYENTHSENSDTNNSDFEQEIVLDHCKDTKNTVTLIAFLQNDQVLEEKNYREIFTNPDKSGGSEPLDIIVKNSYATLTYKSLETSMKVLKQCFEGIFYNNNRIFVTEEDNRFICIKCISDKKVSDLDFQLCSSIPRNEAGENYGVANKYLLNKDSRLIEYEKSEYAKQFIKNGYLEKKDIVFKVYTPGFINLSHAFLNRTLQLQDLTEDDASFDKIDGILKINNNEIRLIDFLYYPKIKLGFLTFENPEHVKYLLKVKSITFSHVTYNFQELDFKTYLRCKFDQDKQELDTLRKMNKILSHGSISLPPDFKMKSVFIYFLKQSKKWMNELSNYMIEKSAKVSVEEDAKELTVCFHSNNDTNVELRNWNFRSKKSIDSFLNKNLEFQEVSIGKKSNIKFNEFKDTDDIIYKWKPSCVTIVGTKASVKRAVDLIRIRAMDTITIDLQTELFKEYLENAKTISKLKEKHERVTFNMAKELKIIVKGPENILKNVKMEILQDIVNTSEETVKFSPKIIKIWKNEIKFKEDVKSLIKSRSNIVVVFEWIDLNTIKFISNSEADLLLIAKELKTSLQTSSIDIDNHRSQLLKSNEWKTFYENLKKECRQTFYIRTENNKINIGAVKCIDFVSRRMNTFFQVNEKAKIKIQITDSDMFHLKNGLKPKLLECIKVGCFFEDSSIIANCRKSEENALETKIKAFLKDNIFSEIIEFTRKNDIFVLKFDNIKSKIIRMIGQSEKVFFKTISVPSNVKTNISILHIVEGKLSDQNTDVFLNTISEKFDLRIGVVSRSLLETAGSSLQEECQSKYPNGVAAGEVAVTGGHDLKCKYILHRTLAKNPPNNNDQPIIEYLKDCLNKVSSLSNVKSVSMPAIGTGKLGYSPELVARSIQTIANTTGVKIGLQRINVVIYPGESNILSSFQKVFKSAPNNTGNPNSINIQCSSLSLSNVKKGVTEFRSKVSEFYETSTIKSSFKLNSSEGKELEKLTEFGAHIEISDSKEIIVSGLKSGVSSLKYKIKSKLENFEERRKTQQLRKIVQFQWQFDINGKYKDFADDRNIEVETHYQRFLQQPSEDTMTIRSRKTKMKYTIHFQQNESHYQLDESNNKIKLKRIDKKSRNEYPKTWSESEKEMERMVEVDQNTTEYATVVNHLSSGRSNYTRILKIERVQNPTLYKQYQLYKNKLSKDINRDAEFYPAWHGTDSATVKSIVKGNFDRSFAGRHAVAYGQGVYFARNASYSLQGFSKPDQSGIRKLILCRIVVGNYCPGNSSMKTPGPNYNSTVDNVNNPSMFVVYNDSAAYPEYVISLQ</sequence>
<dbReference type="Pfam" id="PF00644">
    <property type="entry name" value="PARP"/>
    <property type="match status" value="1"/>
</dbReference>
<name>A0A7I8VGJ2_9ANNE</name>
<dbReference type="SMART" id="SM00506">
    <property type="entry name" value="A1pp"/>
    <property type="match status" value="1"/>
</dbReference>
<dbReference type="InterPro" id="IPR043472">
    <property type="entry name" value="Macro_dom-like"/>
</dbReference>
<evidence type="ECO:0000256" key="6">
    <source>
        <dbReference type="RuleBase" id="RU362114"/>
    </source>
</evidence>
<dbReference type="SUPFAM" id="SSF52949">
    <property type="entry name" value="Macro domain-like"/>
    <property type="match status" value="1"/>
</dbReference>
<dbReference type="PANTHER" id="PTHR14453:SF67">
    <property type="entry name" value="POLY [ADP-RIBOSE] POLYMERASE"/>
    <property type="match status" value="1"/>
</dbReference>
<evidence type="ECO:0000256" key="1">
    <source>
        <dbReference type="ARBA" id="ARBA00004123"/>
    </source>
</evidence>
<feature type="domain" description="Macro" evidence="9">
    <location>
        <begin position="1137"/>
        <end position="1319"/>
    </location>
</feature>
<feature type="region of interest" description="Disordered" evidence="7">
    <location>
        <begin position="338"/>
        <end position="411"/>
    </location>
</feature>
<evidence type="ECO:0000313" key="10">
    <source>
        <dbReference type="EMBL" id="CAD5114820.1"/>
    </source>
</evidence>
<reference evidence="10 11" key="1">
    <citation type="submission" date="2020-08" db="EMBL/GenBank/DDBJ databases">
        <authorList>
            <person name="Hejnol A."/>
        </authorList>
    </citation>
    <scope>NUCLEOTIDE SEQUENCE [LARGE SCALE GENOMIC DNA]</scope>
</reference>
<dbReference type="PROSITE" id="PS51059">
    <property type="entry name" value="PARP_CATALYTIC"/>
    <property type="match status" value="1"/>
</dbReference>
<gene>
    <name evidence="10" type="ORF">DGYR_LOCUS3632</name>
</gene>
<comment type="subcellular location">
    <subcellularLocation>
        <location evidence="1">Nucleus</location>
    </subcellularLocation>
</comment>